<gene>
    <name evidence="5" type="ORF">GCM10008943_06400</name>
</gene>
<dbReference type="RefSeq" id="WP_343801257.1">
    <property type="nucleotide sequence ID" value="NZ_BAAADE010000001.1"/>
</dbReference>
<evidence type="ECO:0000256" key="2">
    <source>
        <dbReference type="ARBA" id="ARBA00023125"/>
    </source>
</evidence>
<keyword evidence="3" id="KW-0804">Transcription</keyword>
<dbReference type="PRINTS" id="PR00598">
    <property type="entry name" value="HTHMARR"/>
</dbReference>
<evidence type="ECO:0000313" key="5">
    <source>
        <dbReference type="EMBL" id="GAA0594052.1"/>
    </source>
</evidence>
<keyword evidence="1" id="KW-0805">Transcription regulation</keyword>
<keyword evidence="2" id="KW-0238">DNA-binding</keyword>
<dbReference type="InterPro" id="IPR036388">
    <property type="entry name" value="WH-like_DNA-bd_sf"/>
</dbReference>
<name>A0ABN1FMR0_9HYPH</name>
<dbReference type="SUPFAM" id="SSF46785">
    <property type="entry name" value="Winged helix' DNA-binding domain"/>
    <property type="match status" value="1"/>
</dbReference>
<dbReference type="InterPro" id="IPR000835">
    <property type="entry name" value="HTH_MarR-typ"/>
</dbReference>
<reference evidence="5 6" key="1">
    <citation type="journal article" date="2019" name="Int. J. Syst. Evol. Microbiol.">
        <title>The Global Catalogue of Microorganisms (GCM) 10K type strain sequencing project: providing services to taxonomists for standard genome sequencing and annotation.</title>
        <authorList>
            <consortium name="The Broad Institute Genomics Platform"/>
            <consortium name="The Broad Institute Genome Sequencing Center for Infectious Disease"/>
            <person name="Wu L."/>
            <person name="Ma J."/>
        </authorList>
    </citation>
    <scope>NUCLEOTIDE SEQUENCE [LARGE SCALE GENOMIC DNA]</scope>
    <source>
        <strain evidence="5 6">JCM 15115</strain>
    </source>
</reference>
<evidence type="ECO:0000256" key="1">
    <source>
        <dbReference type="ARBA" id="ARBA00023015"/>
    </source>
</evidence>
<dbReference type="InterPro" id="IPR036390">
    <property type="entry name" value="WH_DNA-bd_sf"/>
</dbReference>
<protein>
    <submittedName>
        <fullName evidence="5">MarR family transcriptional regulator</fullName>
    </submittedName>
</protein>
<dbReference type="Proteomes" id="UP001424441">
    <property type="component" value="Unassembled WGS sequence"/>
</dbReference>
<dbReference type="PROSITE" id="PS01117">
    <property type="entry name" value="HTH_MARR_1"/>
    <property type="match status" value="1"/>
</dbReference>
<dbReference type="EMBL" id="BAAADE010000001">
    <property type="protein sequence ID" value="GAA0594052.1"/>
    <property type="molecule type" value="Genomic_DNA"/>
</dbReference>
<feature type="domain" description="HTH marR-type" evidence="4">
    <location>
        <begin position="8"/>
        <end position="142"/>
    </location>
</feature>
<dbReference type="PROSITE" id="PS50995">
    <property type="entry name" value="HTH_MARR_2"/>
    <property type="match status" value="1"/>
</dbReference>
<comment type="caution">
    <text evidence="5">The sequence shown here is derived from an EMBL/GenBank/DDBJ whole genome shotgun (WGS) entry which is preliminary data.</text>
</comment>
<dbReference type="Gene3D" id="1.10.10.10">
    <property type="entry name" value="Winged helix-like DNA-binding domain superfamily/Winged helix DNA-binding domain"/>
    <property type="match status" value="1"/>
</dbReference>
<sequence>MPTQRYNPNAFGFLINDIARLYRAEIDRRIAEAGLDLTAAEARTLMHTARHAPVRQTVLAEHMGIEAMTVSGYLDRLEKAGLVIREADPVDRRAKLVVLTDAAGHVLDVVDDISRSARELVTSMIGQSEWNKLVSQLQIIRESLTQRLRG</sequence>
<proteinExistence type="predicted"/>
<evidence type="ECO:0000313" key="6">
    <source>
        <dbReference type="Proteomes" id="UP001424441"/>
    </source>
</evidence>
<dbReference type="SMART" id="SM00347">
    <property type="entry name" value="HTH_MARR"/>
    <property type="match status" value="1"/>
</dbReference>
<dbReference type="PANTHER" id="PTHR42756">
    <property type="entry name" value="TRANSCRIPTIONAL REGULATOR, MARR"/>
    <property type="match status" value="1"/>
</dbReference>
<keyword evidence="6" id="KW-1185">Reference proteome</keyword>
<dbReference type="InterPro" id="IPR023187">
    <property type="entry name" value="Tscrpt_reg_MarR-type_CS"/>
</dbReference>
<accession>A0ABN1FMR0</accession>
<dbReference type="PANTHER" id="PTHR42756:SF1">
    <property type="entry name" value="TRANSCRIPTIONAL REPRESSOR OF EMRAB OPERON"/>
    <property type="match status" value="1"/>
</dbReference>
<evidence type="ECO:0000259" key="4">
    <source>
        <dbReference type="PROSITE" id="PS50995"/>
    </source>
</evidence>
<organism evidence="5 6">
    <name type="scientific">Paenochrobactrum glaciei</name>
    <dbReference type="NCBI Taxonomy" id="486407"/>
    <lineage>
        <taxon>Bacteria</taxon>
        <taxon>Pseudomonadati</taxon>
        <taxon>Pseudomonadota</taxon>
        <taxon>Alphaproteobacteria</taxon>
        <taxon>Hyphomicrobiales</taxon>
        <taxon>Brucellaceae</taxon>
        <taxon>Paenochrobactrum</taxon>
    </lineage>
</organism>
<dbReference type="Pfam" id="PF12802">
    <property type="entry name" value="MarR_2"/>
    <property type="match status" value="1"/>
</dbReference>
<evidence type="ECO:0000256" key="3">
    <source>
        <dbReference type="ARBA" id="ARBA00023163"/>
    </source>
</evidence>